<dbReference type="PATRIC" id="fig|1125699.3.peg.1624"/>
<feature type="transmembrane region" description="Helical" evidence="1">
    <location>
        <begin position="59"/>
        <end position="80"/>
    </location>
</feature>
<feature type="transmembrane region" description="Helical" evidence="1">
    <location>
        <begin position="20"/>
        <end position="38"/>
    </location>
</feature>
<dbReference type="eggNOG" id="ENOG503342D">
    <property type="taxonomic scope" value="Bacteria"/>
</dbReference>
<keyword evidence="1" id="KW-1133">Transmembrane helix</keyword>
<organism evidence="2 3">
    <name type="scientific">Treponema maltophilum ATCC 51939</name>
    <dbReference type="NCBI Taxonomy" id="1125699"/>
    <lineage>
        <taxon>Bacteria</taxon>
        <taxon>Pseudomonadati</taxon>
        <taxon>Spirochaetota</taxon>
        <taxon>Spirochaetia</taxon>
        <taxon>Spirochaetales</taxon>
        <taxon>Treponemataceae</taxon>
        <taxon>Treponema</taxon>
    </lineage>
</organism>
<sequence>MAYERSELPELSLFFTPYRLYAVFFARMCYTFRMNVYVKSCRSIKAQHIPAASSAFSASARRSVAAAPILVLFALFFFFGCTRARTSSLMLAVGSEDGRGRSQNGGAAGRDGTIVQAGAGASAAVFLPLDALNANARSARIGEGAKSPYMFFAFTAGAGSNGKQAAFARKGCALELELIVHAAEALSRNGENGEPCFIAFLYADDFSSSRSLKKNLTGRSGVKAFIKKNVHFKVSLGFEGGGTFPDPESVKGFMIYSAVPVELKSAAVTKAYCGWAAEGTMCRFGFSANGGTVDSALLNEGKIPEQTLFSQVPVLLQDGARAVRIMLRTQSEAEPSVSAASALSASDVRIACASDTLRIRRSPAIRSVSIDERSLSSACDSVKIISGADSVEGILLEQRVSDAFTPITADPGLITAWPQKRWRNKNFEFFSWEQFPSVLIFDFVDYNVQNAFLKRLAFFVEKKGFIGKLLTDAQMASSHGFNAHDYRAESLAAFFDKAEKEHFALNESELLLRDILFANGVILRSASGITAGRGAVVSISRESPRFLRERLLVHEGLHGVYFTEESFRREVDEVFYATDPVSLRFLKRYFEVNPSLNYNTDDSYLFKNEFMAYTLQQSVGEVKNYYIDRLARIINSAEPELCAYIRDTEAAAFTQAAEKMSAFLAENWGINGGRISLISFE</sequence>
<dbReference type="Proteomes" id="UP000014541">
    <property type="component" value="Unassembled WGS sequence"/>
</dbReference>
<comment type="caution">
    <text evidence="2">The sequence shown here is derived from an EMBL/GenBank/DDBJ whole genome shotgun (WGS) entry which is preliminary data.</text>
</comment>
<keyword evidence="1" id="KW-0812">Transmembrane</keyword>
<evidence type="ECO:0000256" key="1">
    <source>
        <dbReference type="SAM" id="Phobius"/>
    </source>
</evidence>
<accession>S3JZ53</accession>
<keyword evidence="1" id="KW-0472">Membrane</keyword>
<gene>
    <name evidence="2" type="ORF">HMPREF9194_01611</name>
</gene>
<keyword evidence="3" id="KW-1185">Reference proteome</keyword>
<dbReference type="STRING" id="1125699.HMPREF9194_01611"/>
<dbReference type="EMBL" id="ATFF01000006">
    <property type="protein sequence ID" value="EPF31268.1"/>
    <property type="molecule type" value="Genomic_DNA"/>
</dbReference>
<evidence type="ECO:0000313" key="3">
    <source>
        <dbReference type="Proteomes" id="UP000014541"/>
    </source>
</evidence>
<reference evidence="2 3" key="1">
    <citation type="submission" date="2013-04" db="EMBL/GenBank/DDBJ databases">
        <title>The Genome Sequence of Treponema maltophilum ATCC 51939.</title>
        <authorList>
            <consortium name="The Broad Institute Genomics Platform"/>
            <person name="Earl A."/>
            <person name="Ward D."/>
            <person name="Feldgarden M."/>
            <person name="Gevers D."/>
            <person name="Leonetti C."/>
            <person name="Blanton J.M."/>
            <person name="Dewhirst F.E."/>
            <person name="Izard J."/>
            <person name="Walker B."/>
            <person name="Young S."/>
            <person name="Zeng Q."/>
            <person name="Gargeya S."/>
            <person name="Fitzgerald M."/>
            <person name="Haas B."/>
            <person name="Abouelleil A."/>
            <person name="Allen A.W."/>
            <person name="Alvarado L."/>
            <person name="Arachchi H.M."/>
            <person name="Berlin A.M."/>
            <person name="Chapman S.B."/>
            <person name="Gainer-Dewar J."/>
            <person name="Goldberg J."/>
            <person name="Griggs A."/>
            <person name="Gujja S."/>
            <person name="Hansen M."/>
            <person name="Howarth C."/>
            <person name="Imamovic A."/>
            <person name="Ireland A."/>
            <person name="Larimer J."/>
            <person name="McCowan C."/>
            <person name="Murphy C."/>
            <person name="Pearson M."/>
            <person name="Poon T.W."/>
            <person name="Priest M."/>
            <person name="Roberts A."/>
            <person name="Saif S."/>
            <person name="Shea T."/>
            <person name="Sisk P."/>
            <person name="Sykes S."/>
            <person name="Wortman J."/>
            <person name="Nusbaum C."/>
            <person name="Birren B."/>
        </authorList>
    </citation>
    <scope>NUCLEOTIDE SEQUENCE [LARGE SCALE GENOMIC DNA]</scope>
    <source>
        <strain evidence="2 3">ATCC 51939</strain>
    </source>
</reference>
<protein>
    <submittedName>
        <fullName evidence="2">Uncharacterized protein</fullName>
    </submittedName>
</protein>
<dbReference type="AlphaFoldDB" id="S3JZ53"/>
<dbReference type="HOGENOM" id="CLU_455556_0_0_12"/>
<evidence type="ECO:0000313" key="2">
    <source>
        <dbReference type="EMBL" id="EPF31268.1"/>
    </source>
</evidence>
<name>S3JZ53_TREMA</name>
<proteinExistence type="predicted"/>